<dbReference type="SUPFAM" id="SSF49464">
    <property type="entry name" value="Carboxypeptidase regulatory domain-like"/>
    <property type="match status" value="1"/>
</dbReference>
<evidence type="ECO:0000256" key="8">
    <source>
        <dbReference type="PROSITE-ProRule" id="PRU01360"/>
    </source>
</evidence>
<dbReference type="GO" id="GO:0009279">
    <property type="term" value="C:cell outer membrane"/>
    <property type="evidence" value="ECO:0007669"/>
    <property type="project" value="UniProtKB-SubCell"/>
</dbReference>
<dbReference type="InterPro" id="IPR036942">
    <property type="entry name" value="Beta-barrel_TonB_sf"/>
</dbReference>
<dbReference type="Pfam" id="PF13715">
    <property type="entry name" value="CarbopepD_reg_2"/>
    <property type="match status" value="1"/>
</dbReference>
<dbReference type="PANTHER" id="PTHR30069">
    <property type="entry name" value="TONB-DEPENDENT OUTER MEMBRANE RECEPTOR"/>
    <property type="match status" value="1"/>
</dbReference>
<dbReference type="InterPro" id="IPR012910">
    <property type="entry name" value="Plug_dom"/>
</dbReference>
<protein>
    <submittedName>
        <fullName evidence="10">Outer membrane receptor for ferrienterochelin and colicins</fullName>
    </submittedName>
</protein>
<keyword evidence="11" id="KW-1185">Reference proteome</keyword>
<dbReference type="InterPro" id="IPR039426">
    <property type="entry name" value="TonB-dep_rcpt-like"/>
</dbReference>
<keyword evidence="5" id="KW-0732">Signal</keyword>
<keyword evidence="7 8" id="KW-0998">Cell outer membrane</keyword>
<dbReference type="EMBL" id="FQYU01000002">
    <property type="protein sequence ID" value="SHI86701.1"/>
    <property type="molecule type" value="Genomic_DNA"/>
</dbReference>
<feature type="domain" description="TonB-dependent receptor plug" evidence="9">
    <location>
        <begin position="235"/>
        <end position="357"/>
    </location>
</feature>
<evidence type="ECO:0000256" key="2">
    <source>
        <dbReference type="ARBA" id="ARBA00022448"/>
    </source>
</evidence>
<dbReference type="SUPFAM" id="SSF56935">
    <property type="entry name" value="Porins"/>
    <property type="match status" value="1"/>
</dbReference>
<comment type="subcellular location">
    <subcellularLocation>
        <location evidence="1 8">Cell outer membrane</location>
        <topology evidence="1 8">Multi-pass membrane protein</topology>
    </subcellularLocation>
</comment>
<evidence type="ECO:0000256" key="6">
    <source>
        <dbReference type="ARBA" id="ARBA00023136"/>
    </source>
</evidence>
<dbReference type="Proteomes" id="UP000184543">
    <property type="component" value="Unassembled WGS sequence"/>
</dbReference>
<evidence type="ECO:0000313" key="10">
    <source>
        <dbReference type="EMBL" id="SHI86701.1"/>
    </source>
</evidence>
<dbReference type="Gene3D" id="2.60.40.1120">
    <property type="entry name" value="Carboxypeptidase-like, regulatory domain"/>
    <property type="match status" value="1"/>
</dbReference>
<accession>A0A1M6EMH6</accession>
<dbReference type="Gene3D" id="2.40.170.20">
    <property type="entry name" value="TonB-dependent receptor, beta-barrel domain"/>
    <property type="match status" value="1"/>
</dbReference>
<dbReference type="GO" id="GO:0015344">
    <property type="term" value="F:siderophore uptake transmembrane transporter activity"/>
    <property type="evidence" value="ECO:0007669"/>
    <property type="project" value="TreeGrafter"/>
</dbReference>
<comment type="similarity">
    <text evidence="8">Belongs to the TonB-dependent receptor family.</text>
</comment>
<dbReference type="AlphaFoldDB" id="A0A1M6EMH6"/>
<organism evidence="10 11">
    <name type="scientific">Pseudozobellia thermophila</name>
    <dbReference type="NCBI Taxonomy" id="192903"/>
    <lineage>
        <taxon>Bacteria</taxon>
        <taxon>Pseudomonadati</taxon>
        <taxon>Bacteroidota</taxon>
        <taxon>Flavobacteriia</taxon>
        <taxon>Flavobacteriales</taxon>
        <taxon>Flavobacteriaceae</taxon>
        <taxon>Pseudozobellia</taxon>
    </lineage>
</organism>
<gene>
    <name evidence="10" type="ORF">SAMN04488513_102112</name>
</gene>
<dbReference type="GO" id="GO:0044718">
    <property type="term" value="P:siderophore transmembrane transport"/>
    <property type="evidence" value="ECO:0007669"/>
    <property type="project" value="TreeGrafter"/>
</dbReference>
<proteinExistence type="inferred from homology"/>
<keyword evidence="4 8" id="KW-0812">Transmembrane</keyword>
<evidence type="ECO:0000256" key="3">
    <source>
        <dbReference type="ARBA" id="ARBA00022452"/>
    </source>
</evidence>
<evidence type="ECO:0000256" key="4">
    <source>
        <dbReference type="ARBA" id="ARBA00022692"/>
    </source>
</evidence>
<dbReference type="PROSITE" id="PS52016">
    <property type="entry name" value="TONB_DEPENDENT_REC_3"/>
    <property type="match status" value="1"/>
</dbReference>
<dbReference type="Gene3D" id="2.170.130.10">
    <property type="entry name" value="TonB-dependent receptor, plug domain"/>
    <property type="match status" value="1"/>
</dbReference>
<dbReference type="InterPro" id="IPR008969">
    <property type="entry name" value="CarboxyPept-like_regulatory"/>
</dbReference>
<evidence type="ECO:0000256" key="7">
    <source>
        <dbReference type="ARBA" id="ARBA00023237"/>
    </source>
</evidence>
<evidence type="ECO:0000256" key="1">
    <source>
        <dbReference type="ARBA" id="ARBA00004571"/>
    </source>
</evidence>
<evidence type="ECO:0000256" key="5">
    <source>
        <dbReference type="ARBA" id="ARBA00022729"/>
    </source>
</evidence>
<keyword evidence="10" id="KW-0675">Receptor</keyword>
<reference evidence="11" key="1">
    <citation type="submission" date="2016-11" db="EMBL/GenBank/DDBJ databases">
        <authorList>
            <person name="Varghese N."/>
            <person name="Submissions S."/>
        </authorList>
    </citation>
    <scope>NUCLEOTIDE SEQUENCE [LARGE SCALE GENOMIC DNA]</scope>
    <source>
        <strain evidence="11">DSM 19858</strain>
    </source>
</reference>
<evidence type="ECO:0000313" key="11">
    <source>
        <dbReference type="Proteomes" id="UP000184543"/>
    </source>
</evidence>
<dbReference type="Pfam" id="PF07715">
    <property type="entry name" value="Plug"/>
    <property type="match status" value="1"/>
</dbReference>
<dbReference type="PANTHER" id="PTHR30069:SF29">
    <property type="entry name" value="HEMOGLOBIN AND HEMOGLOBIN-HAPTOGLOBIN-BINDING PROTEIN 1-RELATED"/>
    <property type="match status" value="1"/>
</dbReference>
<sequence length="997" mass="111521">MKFKLIGATWLWTKGVLNCIMRIFIFLFCATLFSFGPVRSQNAEIKIAEDQIVTVDTVFKMIKEQASDFMFIYPKNLFASYPKVHLQKGSIKLDKLLHLALSGGNVDITLTDDNIIIIKEKVEVKKEKAVRKRKNEAIAIRGRVIDADQNPLSYVNVIVRDLNIGTFTNMDGEFSLELPHTNFELELSLIGFKTEKVDISTLPDLSNVVITLKEDLLNLDEIVVTAKKTVSREGTSTYKIGSQAIKQVQAMNLSDVLSLLPGNKIEATDLTSTKQANLRSATASKVNAFGTAIILDGAAISTDANMQAQNSGSLYGGKSVVAGGVDLRSVSLANVESVEVISGVASPKYGNISSGGILVKSKVGKSPYLVSANVSSTNYQASLAKGYELNKYGILNSDFSYAYSSGSPTERKLFYQSFNLGLRWKLPVFENLDWNHFTSIRINHSDDGNRHEPEEVYKNEADVKSTSYQATLSGNFKSSLLGKVDYNLNGSIVNQHSYYDTFVTNGPFPIIESLESGTYTTTFSPSTFNQTRDIKGRPVNLNARLDATQNLSLQNLDFNFETGLQYTFDDNTGSGRVATGNIAHTQDVVGSRSASFEKIPASKTFSAYHQTIIKRKAENSNQQLNLGLRYDNMLERYNLVSPRMSFSTKHNTITGRAAWGVSYKAPAMIQLYPGRSYIDYINYQYYAENPDERLAVVTTYIYQPTNEHLKPNYSDVKEIGFDWSPSFMNLNVTYFKKDLRRGINVTDELLLLPKALYEVVDAPAGQQPTVEPTGEVYNIPRTISVMKNNYYESTDGIEVTLNPERIKATNTEFNFRYSYLKSLVTDKGYNINKSAYVVGDNSVRYGVYENAMIEAVRSFGTLTLIQHIPSLRFVLTLSAELNFKENSKYIGASLYPFAYYDADGNYIEIPKENRADPEFADLKKDDNTYTTVGTPFYSNFNLQIRKETKQGHSFSFFAINAPWYNPTYDYLGNRATLNSKLSVGFNATILIHNKSNK</sequence>
<name>A0A1M6EMH6_9FLAO</name>
<keyword evidence="2 8" id="KW-0813">Transport</keyword>
<keyword evidence="6 8" id="KW-0472">Membrane</keyword>
<evidence type="ECO:0000259" key="9">
    <source>
        <dbReference type="Pfam" id="PF07715"/>
    </source>
</evidence>
<keyword evidence="3 8" id="KW-1134">Transmembrane beta strand</keyword>
<dbReference type="OrthoDB" id="9759247at2"/>
<dbReference type="InterPro" id="IPR037066">
    <property type="entry name" value="Plug_dom_sf"/>
</dbReference>
<dbReference type="STRING" id="192903.SAMN04488513_102112"/>